<keyword evidence="1" id="KW-0732">Signal</keyword>
<name>A0A7W8YU33_9SPHI</name>
<reference evidence="2 3" key="1">
    <citation type="submission" date="2020-08" db="EMBL/GenBank/DDBJ databases">
        <title>Genomic Encyclopedia of Type Strains, Phase IV (KMG-V): Genome sequencing to study the core and pangenomes of soil and plant-associated prokaryotes.</title>
        <authorList>
            <person name="Whitman W."/>
        </authorList>
    </citation>
    <scope>NUCLEOTIDE SEQUENCE [LARGE SCALE GENOMIC DNA]</scope>
    <source>
        <strain evidence="2 3">MP7CTX6</strain>
    </source>
</reference>
<dbReference type="EMBL" id="JACHCF010000006">
    <property type="protein sequence ID" value="MBB5621815.1"/>
    <property type="molecule type" value="Genomic_DNA"/>
</dbReference>
<dbReference type="Proteomes" id="UP000537718">
    <property type="component" value="Unassembled WGS sequence"/>
</dbReference>
<evidence type="ECO:0008006" key="4">
    <source>
        <dbReference type="Google" id="ProtNLM"/>
    </source>
</evidence>
<comment type="caution">
    <text evidence="2">The sequence shown here is derived from an EMBL/GenBank/DDBJ whole genome shotgun (WGS) entry which is preliminary data.</text>
</comment>
<evidence type="ECO:0000256" key="1">
    <source>
        <dbReference type="SAM" id="SignalP"/>
    </source>
</evidence>
<protein>
    <recommendedName>
        <fullName evidence="4">Lipoprotein</fullName>
    </recommendedName>
</protein>
<dbReference type="AlphaFoldDB" id="A0A7W8YU33"/>
<sequence length="151" mass="16993">MKTYLLYLLTGFLLISNGCVPAANKKITIRALEFNSGKLKVVTSYANEKLNIMSTLYGNESALKYSIKGDHGHVAGEVFKLATFEQQDHELWYGSKINGALLRVETIRTVQQKEGITPLYTIEYYGTAKPDQPDKNARIKFILEQKASLFP</sequence>
<proteinExistence type="predicted"/>
<feature type="chain" id="PRO_5030799578" description="Lipoprotein" evidence="1">
    <location>
        <begin position="23"/>
        <end position="151"/>
    </location>
</feature>
<feature type="signal peptide" evidence="1">
    <location>
        <begin position="1"/>
        <end position="22"/>
    </location>
</feature>
<organism evidence="2 3">
    <name type="scientific">Pedobacter cryoconitis</name>
    <dbReference type="NCBI Taxonomy" id="188932"/>
    <lineage>
        <taxon>Bacteria</taxon>
        <taxon>Pseudomonadati</taxon>
        <taxon>Bacteroidota</taxon>
        <taxon>Sphingobacteriia</taxon>
        <taxon>Sphingobacteriales</taxon>
        <taxon>Sphingobacteriaceae</taxon>
        <taxon>Pedobacter</taxon>
    </lineage>
</organism>
<evidence type="ECO:0000313" key="3">
    <source>
        <dbReference type="Proteomes" id="UP000537718"/>
    </source>
</evidence>
<dbReference type="RefSeq" id="WP_183867759.1">
    <property type="nucleotide sequence ID" value="NZ_JACHCF010000006.1"/>
</dbReference>
<accession>A0A7W8YU33</accession>
<gene>
    <name evidence="2" type="ORF">HDE69_002878</name>
</gene>
<evidence type="ECO:0000313" key="2">
    <source>
        <dbReference type="EMBL" id="MBB5621815.1"/>
    </source>
</evidence>